<sequence>MKKTLFPFSALLLATVSAWPAQAQDAITVPSAEELDEAANQPVAERIVNEHVRRILQLDDAGPRINAVIALNPNAATEAREAEAAGLPLAGRTVLVKDNIETRELPTTAGSLALEDNFTGRDAPLVANLREAGGVVLGKANLSEWANIRDQNSTSGWSAIGGLTRNPHAIDRNTCGSSSGSAAAVAADFAWAAIGTETDGSITCPASVNGIVGFKPSVGLVSRTHVVPISSSQDTAGPMTRSVSDAAMLLNAIAGVEEADAATTAAEPHLADFTEGLETASLDGVRIGIMRNQIGNHDGVSSLFEQAVSDLREAGAILVDVDYQRHPDLGEAEFTTLLYELREEMARYLQSLPDQNGPQTLSDLIAYNEANAMAEMRWFGQDIFLMAQNATSREEYENARSTALRLAGAEGIDRLLRENSVDVLIAPTTGPAWTTDLVNGDNYSGGIGAGSLAAVAGYPHLTVPMGAVEGLPVGLSFMSRQWADHEALKIGAAYERARTVKLAEPSFDTFARRVGVR</sequence>
<evidence type="ECO:0000313" key="3">
    <source>
        <dbReference type="EMBL" id="MXO84586.1"/>
    </source>
</evidence>
<dbReference type="InterPro" id="IPR023631">
    <property type="entry name" value="Amidase_dom"/>
</dbReference>
<keyword evidence="1" id="KW-0732">Signal</keyword>
<evidence type="ECO:0000259" key="2">
    <source>
        <dbReference type="Pfam" id="PF01425"/>
    </source>
</evidence>
<keyword evidence="3" id="KW-0378">Hydrolase</keyword>
<dbReference type="NCBIfam" id="NF006006">
    <property type="entry name" value="PRK08137.1"/>
    <property type="match status" value="1"/>
</dbReference>
<dbReference type="GO" id="GO:0004040">
    <property type="term" value="F:amidase activity"/>
    <property type="evidence" value="ECO:0007669"/>
    <property type="project" value="UniProtKB-EC"/>
</dbReference>
<keyword evidence="4" id="KW-1185">Reference proteome</keyword>
<dbReference type="Gene3D" id="3.90.1300.10">
    <property type="entry name" value="Amidase signature (AS) domain"/>
    <property type="match status" value="1"/>
</dbReference>
<accession>A0A844ZBM4</accession>
<feature type="chain" id="PRO_5032533500" evidence="1">
    <location>
        <begin position="24"/>
        <end position="517"/>
    </location>
</feature>
<dbReference type="OrthoDB" id="8872210at2"/>
<reference evidence="3 4" key="1">
    <citation type="submission" date="2019-12" db="EMBL/GenBank/DDBJ databases">
        <title>Genomic-based taxomic classification of the family Erythrobacteraceae.</title>
        <authorList>
            <person name="Xu L."/>
        </authorList>
    </citation>
    <scope>NUCLEOTIDE SEQUENCE [LARGE SCALE GENOMIC DNA]</scope>
    <source>
        <strain evidence="3 4">MCCC 1A09962</strain>
    </source>
</reference>
<protein>
    <submittedName>
        <fullName evidence="3">Amidase</fullName>
        <ecNumber evidence="3">3.5.1.4</ecNumber>
    </submittedName>
</protein>
<dbReference type="EC" id="3.5.1.4" evidence="3"/>
<evidence type="ECO:0000313" key="4">
    <source>
        <dbReference type="Proteomes" id="UP000433104"/>
    </source>
</evidence>
<organism evidence="3 4">
    <name type="scientific">Parapontixanthobacter aurantiacus</name>
    <dbReference type="NCBI Taxonomy" id="1463599"/>
    <lineage>
        <taxon>Bacteria</taxon>
        <taxon>Pseudomonadati</taxon>
        <taxon>Pseudomonadota</taxon>
        <taxon>Alphaproteobacteria</taxon>
        <taxon>Sphingomonadales</taxon>
        <taxon>Erythrobacteraceae</taxon>
        <taxon>Parapontixanthobacter</taxon>
    </lineage>
</organism>
<dbReference type="Proteomes" id="UP000433104">
    <property type="component" value="Unassembled WGS sequence"/>
</dbReference>
<dbReference type="EMBL" id="WTYW01000001">
    <property type="protein sequence ID" value="MXO84586.1"/>
    <property type="molecule type" value="Genomic_DNA"/>
</dbReference>
<dbReference type="AlphaFoldDB" id="A0A844ZBM4"/>
<comment type="caution">
    <text evidence="3">The sequence shown here is derived from an EMBL/GenBank/DDBJ whole genome shotgun (WGS) entry which is preliminary data.</text>
</comment>
<feature type="domain" description="Amidase" evidence="2">
    <location>
        <begin position="58"/>
        <end position="487"/>
    </location>
</feature>
<dbReference type="InterPro" id="IPR036928">
    <property type="entry name" value="AS_sf"/>
</dbReference>
<name>A0A844ZBM4_9SPHN</name>
<dbReference type="Pfam" id="PF01425">
    <property type="entry name" value="Amidase"/>
    <property type="match status" value="1"/>
</dbReference>
<dbReference type="SUPFAM" id="SSF75304">
    <property type="entry name" value="Amidase signature (AS) enzymes"/>
    <property type="match status" value="1"/>
</dbReference>
<dbReference type="PANTHER" id="PTHR42678:SF34">
    <property type="entry name" value="OS04G0183300 PROTEIN"/>
    <property type="match status" value="1"/>
</dbReference>
<evidence type="ECO:0000256" key="1">
    <source>
        <dbReference type="SAM" id="SignalP"/>
    </source>
</evidence>
<proteinExistence type="predicted"/>
<dbReference type="PANTHER" id="PTHR42678">
    <property type="entry name" value="AMIDASE"/>
    <property type="match status" value="1"/>
</dbReference>
<feature type="signal peptide" evidence="1">
    <location>
        <begin position="1"/>
        <end position="23"/>
    </location>
</feature>
<gene>
    <name evidence="3" type="ORF">GRI38_00875</name>
</gene>